<dbReference type="KEGG" id="ral:Rumal_1126"/>
<evidence type="ECO:0000313" key="2">
    <source>
        <dbReference type="Proteomes" id="UP000006919"/>
    </source>
</evidence>
<name>E6UD46_RUMA7</name>
<dbReference type="Proteomes" id="UP000006919">
    <property type="component" value="Chromosome"/>
</dbReference>
<sequence>MNCLQYIELLILGRKLSKNTEFKFRMHIFKKFFIPGKTTTQIPDKNKKIKRYVDIYLHPLELEFENDKSVYVAALIAIFHEFHHVKQFYDIKEGTAKPQIAISLLASQNNKKFYDNNYKYLPYEIEAEMIGVMDAYRYLLKKSDNYAFQAVKNYIKSKITHEDSRYKQRGFNLSKINSIADIESIFKKNIQHSFNQELNMNPIYDAFSEEISMCDTTFQSNLIYKLLKIIGKEKIKHIFNLLESGMPQLNLIAAYVLEEHPDYSIFFNKYNIQPFSNYTEAYKKFCSEIEHNVLKNEEKRILFKELLNQLIQQ</sequence>
<protein>
    <submittedName>
        <fullName evidence="1">Uncharacterized protein</fullName>
    </submittedName>
</protein>
<evidence type="ECO:0000313" key="1">
    <source>
        <dbReference type="EMBL" id="ADU21651.1"/>
    </source>
</evidence>
<proteinExistence type="predicted"/>
<dbReference type="HOGENOM" id="CLU_888217_0_0_9"/>
<accession>E6UD46</accession>
<dbReference type="EMBL" id="CP002403">
    <property type="protein sequence ID" value="ADU21651.1"/>
    <property type="molecule type" value="Genomic_DNA"/>
</dbReference>
<reference evidence="1 2" key="1">
    <citation type="journal article" date="2011" name="J. Bacteriol.">
        <title>Complete genome of the cellulolytic ruminal bacterium Ruminococcus albus 7.</title>
        <authorList>
            <person name="Suen G."/>
            <person name="Stevenson D.M."/>
            <person name="Bruce D.C."/>
            <person name="Chertkov O."/>
            <person name="Copeland A."/>
            <person name="Cheng J.F."/>
            <person name="Detter C."/>
            <person name="Detter J.C."/>
            <person name="Goodwin L.A."/>
            <person name="Han C.S."/>
            <person name="Hauser L.J."/>
            <person name="Ivanova N.N."/>
            <person name="Kyrpides N.C."/>
            <person name="Land M.L."/>
            <person name="Lapidus A."/>
            <person name="Lucas S."/>
            <person name="Ovchinnikova G."/>
            <person name="Pitluck S."/>
            <person name="Tapia R."/>
            <person name="Woyke T."/>
            <person name="Boyum J."/>
            <person name="Mead D."/>
            <person name="Weimer P.J."/>
        </authorList>
    </citation>
    <scope>NUCLEOTIDE SEQUENCE [LARGE SCALE GENOMIC DNA]</scope>
    <source>
        <strain evidence="2">ATCC 27210 / DSM 20455 / JCM 14654 / NCDO 2250 / 7</strain>
    </source>
</reference>
<gene>
    <name evidence="1" type="ordered locus">Rumal_1126</name>
</gene>
<organism evidence="1 2">
    <name type="scientific">Ruminococcus albus (strain ATCC 27210 / DSM 20455 / JCM 14654 / NCDO 2250 / 7)</name>
    <dbReference type="NCBI Taxonomy" id="697329"/>
    <lineage>
        <taxon>Bacteria</taxon>
        <taxon>Bacillati</taxon>
        <taxon>Bacillota</taxon>
        <taxon>Clostridia</taxon>
        <taxon>Eubacteriales</taxon>
        <taxon>Oscillospiraceae</taxon>
        <taxon>Ruminococcus</taxon>
    </lineage>
</organism>
<dbReference type="AlphaFoldDB" id="E6UD46"/>
<dbReference type="RefSeq" id="WP_013497828.1">
    <property type="nucleotide sequence ID" value="NC_014833.1"/>
</dbReference>